<evidence type="ECO:0000313" key="2">
    <source>
        <dbReference type="EMBL" id="MCI10264.1"/>
    </source>
</evidence>
<evidence type="ECO:0000259" key="1">
    <source>
        <dbReference type="Pfam" id="PF12972"/>
    </source>
</evidence>
<reference evidence="2 3" key="1">
    <citation type="journal article" date="2018" name="Front. Plant Sci.">
        <title>Red Clover (Trifolium pratense) and Zigzag Clover (T. medium) - A Picture of Genomic Similarities and Differences.</title>
        <authorList>
            <person name="Dluhosova J."/>
            <person name="Istvanek J."/>
            <person name="Nedelnik J."/>
            <person name="Repkova J."/>
        </authorList>
    </citation>
    <scope>NUCLEOTIDE SEQUENCE [LARGE SCALE GENOMIC DNA]</scope>
    <source>
        <strain evidence="3">cv. 10/8</strain>
        <tissue evidence="2">Leaf</tissue>
    </source>
</reference>
<comment type="caution">
    <text evidence="2">The sequence shown here is derived from an EMBL/GenBank/DDBJ whole genome shotgun (WGS) entry which is preliminary data.</text>
</comment>
<organism evidence="2 3">
    <name type="scientific">Trifolium medium</name>
    <dbReference type="NCBI Taxonomy" id="97028"/>
    <lineage>
        <taxon>Eukaryota</taxon>
        <taxon>Viridiplantae</taxon>
        <taxon>Streptophyta</taxon>
        <taxon>Embryophyta</taxon>
        <taxon>Tracheophyta</taxon>
        <taxon>Spermatophyta</taxon>
        <taxon>Magnoliopsida</taxon>
        <taxon>eudicotyledons</taxon>
        <taxon>Gunneridae</taxon>
        <taxon>Pentapetalae</taxon>
        <taxon>rosids</taxon>
        <taxon>fabids</taxon>
        <taxon>Fabales</taxon>
        <taxon>Fabaceae</taxon>
        <taxon>Papilionoideae</taxon>
        <taxon>50 kb inversion clade</taxon>
        <taxon>NPAAA clade</taxon>
        <taxon>Hologalegina</taxon>
        <taxon>IRL clade</taxon>
        <taxon>Trifolieae</taxon>
        <taxon>Trifolium</taxon>
    </lineage>
</organism>
<dbReference type="EMBL" id="LXQA010075543">
    <property type="protein sequence ID" value="MCI10264.1"/>
    <property type="molecule type" value="Genomic_DNA"/>
</dbReference>
<dbReference type="InterPro" id="IPR007781">
    <property type="entry name" value="NAGLU"/>
</dbReference>
<proteinExistence type="predicted"/>
<dbReference type="Pfam" id="PF12972">
    <property type="entry name" value="NAGLU_C"/>
    <property type="match status" value="1"/>
</dbReference>
<gene>
    <name evidence="2" type="ORF">A2U01_0031357</name>
</gene>
<dbReference type="Gene3D" id="1.20.120.670">
    <property type="entry name" value="N-acetyl-b-d-glucoasminidase"/>
    <property type="match status" value="1"/>
</dbReference>
<feature type="domain" description="Alpha-N-acetylglucosaminidase C-terminal" evidence="1">
    <location>
        <begin position="9"/>
        <end position="120"/>
    </location>
</feature>
<accession>A0A392PEN8</accession>
<sequence length="124" mass="14730">MKETTDSFDRPHLWYDLVDLTRQVLAKYANQLFYNVIEAYQSHDVHEVTVLSQRFLDLVEDLDTLLACHDGFLLGPWLDSAIQLAQNEEQKRQFEWNARTQITMWFDNTDEEASLLRDYGMNNR</sequence>
<dbReference type="InterPro" id="IPR024732">
    <property type="entry name" value="NAGLU_C"/>
</dbReference>
<dbReference type="PANTHER" id="PTHR12872">
    <property type="entry name" value="ALPHA-N-ACETYLGLUCOSAMINIDASE"/>
    <property type="match status" value="1"/>
</dbReference>
<keyword evidence="3" id="KW-1185">Reference proteome</keyword>
<dbReference type="PANTHER" id="PTHR12872:SF3">
    <property type="entry name" value="ALPHA-N-ACETYLGLUCOSAMINIDASE"/>
    <property type="match status" value="1"/>
</dbReference>
<dbReference type="Proteomes" id="UP000265520">
    <property type="component" value="Unassembled WGS sequence"/>
</dbReference>
<protein>
    <submittedName>
        <fullName evidence="2">Alpha-N-acetylglucosaminidase-like</fullName>
    </submittedName>
</protein>
<name>A0A392PEN8_9FABA</name>
<dbReference type="AlphaFoldDB" id="A0A392PEN8"/>
<evidence type="ECO:0000313" key="3">
    <source>
        <dbReference type="Proteomes" id="UP000265520"/>
    </source>
</evidence>